<name>A0AAE4Z7Q0_9BACT</name>
<evidence type="ECO:0000256" key="2">
    <source>
        <dbReference type="SAM" id="Phobius"/>
    </source>
</evidence>
<feature type="transmembrane region" description="Helical" evidence="2">
    <location>
        <begin position="12"/>
        <end position="32"/>
    </location>
</feature>
<evidence type="ECO:0008006" key="5">
    <source>
        <dbReference type="Google" id="ProtNLM"/>
    </source>
</evidence>
<keyword evidence="2" id="KW-0472">Membrane</keyword>
<sequence length="136" mass="14431">MIPAARVRSEYGFGIVSVLVAIVLIAIGVVALSSSSVFMVSLQTDAAERSRASAIGVAYMERVKTRPPSELVSEDPVRVDETGTPDPDGAFVRQLIVKPEPDLNDAVRATVEVVYPSGLGRTRTLELVTVIFTGGS</sequence>
<comment type="caution">
    <text evidence="3">The sequence shown here is derived from an EMBL/GenBank/DDBJ whole genome shotgun (WGS) entry which is preliminary data.</text>
</comment>
<dbReference type="Proteomes" id="UP000702544">
    <property type="component" value="Unassembled WGS sequence"/>
</dbReference>
<feature type="region of interest" description="Disordered" evidence="1">
    <location>
        <begin position="67"/>
        <end position="86"/>
    </location>
</feature>
<evidence type="ECO:0000256" key="1">
    <source>
        <dbReference type="SAM" id="MobiDB-lite"/>
    </source>
</evidence>
<protein>
    <recommendedName>
        <fullName evidence="5">Type II secretion system protein</fullName>
    </recommendedName>
</protein>
<proteinExistence type="predicted"/>
<evidence type="ECO:0000313" key="3">
    <source>
        <dbReference type="EMBL" id="NIR75324.1"/>
    </source>
</evidence>
<keyword evidence="2" id="KW-1133">Transmembrane helix</keyword>
<accession>A0AAE4Z7Q0</accession>
<evidence type="ECO:0000313" key="4">
    <source>
        <dbReference type="Proteomes" id="UP000702544"/>
    </source>
</evidence>
<keyword evidence="2" id="KW-0812">Transmembrane</keyword>
<gene>
    <name evidence="3" type="ORF">GWO12_09475</name>
</gene>
<dbReference type="EMBL" id="JAACAK010000070">
    <property type="protein sequence ID" value="NIR75324.1"/>
    <property type="molecule type" value="Genomic_DNA"/>
</dbReference>
<dbReference type="AlphaFoldDB" id="A0AAE4Z7Q0"/>
<reference evidence="3 4" key="1">
    <citation type="submission" date="2020-01" db="EMBL/GenBank/DDBJ databases">
        <title>Genomes assembled from Gulf of Kutch pelagic sediment metagenomes.</title>
        <authorList>
            <person name="Chandrashekar M."/>
            <person name="Mahajan M.S."/>
            <person name="Dave K.J."/>
            <person name="Vatsa P."/>
            <person name="Nathani N.M."/>
        </authorList>
    </citation>
    <scope>NUCLEOTIDE SEQUENCE [LARGE SCALE GENOMIC DNA]</scope>
    <source>
        <strain evidence="3">KS3-K002</strain>
    </source>
</reference>
<organism evidence="3 4">
    <name type="scientific">Candidatus Kutchimonas denitrificans</name>
    <dbReference type="NCBI Taxonomy" id="3056748"/>
    <lineage>
        <taxon>Bacteria</taxon>
        <taxon>Pseudomonadati</taxon>
        <taxon>Gemmatimonadota</taxon>
        <taxon>Gemmatimonadia</taxon>
        <taxon>Candidatus Palauibacterales</taxon>
        <taxon>Candidatus Palauibacteraceae</taxon>
        <taxon>Candidatus Kutchimonas</taxon>
    </lineage>
</organism>